<sequence length="225" mass="25678">MAAYCRRCQRSFVHNRAFQDHLDDSSRHNFCFVCDADFPDSDGRDQHQRDQHNACSDCDRAFDTPSQLSAHLRSEKHAGRQYSCACNEDFSSPAGILLHIERGGCTEYSGHQLMHLISVGIRRDATGYCKPGANVTIPPKSMFMKDPIKAIRQQMQGHTKVAYHQRNQNYVCQYCLDEFEYTGGLGKHLAEADAKEGDIRYDCDDCDRQFDFPSGLCQHYESRCC</sequence>
<feature type="domain" description="C2H2-type" evidence="6">
    <location>
        <begin position="53"/>
        <end position="82"/>
    </location>
</feature>
<dbReference type="Proteomes" id="UP001370758">
    <property type="component" value="Unassembled WGS sequence"/>
</dbReference>
<keyword evidence="1" id="KW-0479">Metal-binding</keyword>
<reference evidence="7 8" key="1">
    <citation type="submission" date="2023-08" db="EMBL/GenBank/DDBJ databases">
        <authorList>
            <person name="Palmer J.M."/>
        </authorList>
    </citation>
    <scope>NUCLEOTIDE SEQUENCE [LARGE SCALE GENOMIC DNA]</scope>
    <source>
        <strain evidence="7 8">TWF481</strain>
    </source>
</reference>
<dbReference type="PANTHER" id="PTHR24379:SF133">
    <property type="entry name" value="ZFP617 PROTEIN-RELATED"/>
    <property type="match status" value="1"/>
</dbReference>
<dbReference type="Gene3D" id="3.30.160.60">
    <property type="entry name" value="Classic Zinc Finger"/>
    <property type="match status" value="2"/>
</dbReference>
<evidence type="ECO:0000256" key="5">
    <source>
        <dbReference type="PROSITE-ProRule" id="PRU00042"/>
    </source>
</evidence>
<evidence type="ECO:0000259" key="6">
    <source>
        <dbReference type="PROSITE" id="PS50157"/>
    </source>
</evidence>
<keyword evidence="3 5" id="KW-0863">Zinc-finger</keyword>
<evidence type="ECO:0000313" key="7">
    <source>
        <dbReference type="EMBL" id="KAK6507771.1"/>
    </source>
</evidence>
<accession>A0AAV9WH59</accession>
<dbReference type="PROSITE" id="PS50157">
    <property type="entry name" value="ZINC_FINGER_C2H2_2"/>
    <property type="match status" value="1"/>
</dbReference>
<evidence type="ECO:0000256" key="2">
    <source>
        <dbReference type="ARBA" id="ARBA00022737"/>
    </source>
</evidence>
<organism evidence="7 8">
    <name type="scientific">Arthrobotrys musiformis</name>
    <dbReference type="NCBI Taxonomy" id="47236"/>
    <lineage>
        <taxon>Eukaryota</taxon>
        <taxon>Fungi</taxon>
        <taxon>Dikarya</taxon>
        <taxon>Ascomycota</taxon>
        <taxon>Pezizomycotina</taxon>
        <taxon>Orbiliomycetes</taxon>
        <taxon>Orbiliales</taxon>
        <taxon>Orbiliaceae</taxon>
        <taxon>Arthrobotrys</taxon>
    </lineage>
</organism>
<dbReference type="AlphaFoldDB" id="A0AAV9WH59"/>
<comment type="caution">
    <text evidence="7">The sequence shown here is derived from an EMBL/GenBank/DDBJ whole genome shotgun (WGS) entry which is preliminary data.</text>
</comment>
<dbReference type="InterPro" id="IPR013087">
    <property type="entry name" value="Znf_C2H2_type"/>
</dbReference>
<evidence type="ECO:0000256" key="4">
    <source>
        <dbReference type="ARBA" id="ARBA00022833"/>
    </source>
</evidence>
<dbReference type="InterPro" id="IPR036236">
    <property type="entry name" value="Znf_C2H2_sf"/>
</dbReference>
<dbReference type="EMBL" id="JAVHJL010000003">
    <property type="protein sequence ID" value="KAK6507771.1"/>
    <property type="molecule type" value="Genomic_DNA"/>
</dbReference>
<proteinExistence type="predicted"/>
<keyword evidence="8" id="KW-1185">Reference proteome</keyword>
<dbReference type="Pfam" id="PF00096">
    <property type="entry name" value="zf-C2H2"/>
    <property type="match status" value="1"/>
</dbReference>
<dbReference type="GO" id="GO:0005634">
    <property type="term" value="C:nucleus"/>
    <property type="evidence" value="ECO:0007669"/>
    <property type="project" value="TreeGrafter"/>
</dbReference>
<dbReference type="GO" id="GO:0008270">
    <property type="term" value="F:zinc ion binding"/>
    <property type="evidence" value="ECO:0007669"/>
    <property type="project" value="UniProtKB-KW"/>
</dbReference>
<evidence type="ECO:0000256" key="3">
    <source>
        <dbReference type="ARBA" id="ARBA00022771"/>
    </source>
</evidence>
<dbReference type="PANTHER" id="PTHR24379">
    <property type="entry name" value="KRAB AND ZINC FINGER DOMAIN-CONTAINING"/>
    <property type="match status" value="1"/>
</dbReference>
<name>A0AAV9WH59_9PEZI</name>
<dbReference type="GO" id="GO:0000977">
    <property type="term" value="F:RNA polymerase II transcription regulatory region sequence-specific DNA binding"/>
    <property type="evidence" value="ECO:0007669"/>
    <property type="project" value="TreeGrafter"/>
</dbReference>
<keyword evidence="2" id="KW-0677">Repeat</keyword>
<dbReference type="SMART" id="SM00355">
    <property type="entry name" value="ZnF_C2H2"/>
    <property type="match status" value="5"/>
</dbReference>
<evidence type="ECO:0000313" key="8">
    <source>
        <dbReference type="Proteomes" id="UP001370758"/>
    </source>
</evidence>
<keyword evidence="4" id="KW-0862">Zinc</keyword>
<dbReference type="PROSITE" id="PS00028">
    <property type="entry name" value="ZINC_FINGER_C2H2_1"/>
    <property type="match status" value="1"/>
</dbReference>
<gene>
    <name evidence="7" type="ORF">TWF481_006194</name>
</gene>
<dbReference type="GO" id="GO:0000981">
    <property type="term" value="F:DNA-binding transcription factor activity, RNA polymerase II-specific"/>
    <property type="evidence" value="ECO:0007669"/>
    <property type="project" value="TreeGrafter"/>
</dbReference>
<dbReference type="SUPFAM" id="SSF57667">
    <property type="entry name" value="beta-beta-alpha zinc fingers"/>
    <property type="match status" value="1"/>
</dbReference>
<protein>
    <recommendedName>
        <fullName evidence="6">C2H2-type domain-containing protein</fullName>
    </recommendedName>
</protein>
<evidence type="ECO:0000256" key="1">
    <source>
        <dbReference type="ARBA" id="ARBA00022723"/>
    </source>
</evidence>